<comment type="caution">
    <text evidence="10">The sequence shown here is derived from an EMBL/GenBank/DDBJ whole genome shotgun (WGS) entry which is preliminary data.</text>
</comment>
<dbReference type="InterPro" id="IPR024919">
    <property type="entry name" value="EcfT"/>
</dbReference>
<gene>
    <name evidence="9" type="primary">ecfT</name>
    <name evidence="10" type="ORF">TZ94_00173</name>
</gene>
<evidence type="ECO:0000256" key="7">
    <source>
        <dbReference type="ARBA" id="ARBA00022989"/>
    </source>
</evidence>
<comment type="function">
    <text evidence="9">Transmembrane (T) component of an energy-coupling factor (ECF) ABC-transporter complex. Unlike classic ABC transporters this ECF transporter provides the energy necessary to transport a number of different substrates.</text>
</comment>
<accession>A0A0F2E7D7</accession>
<reference evidence="10 11" key="1">
    <citation type="submission" date="2015-02" db="EMBL/GenBank/DDBJ databases">
        <title>Evolution of amylase-binding proteins of oral streptococcal species.</title>
        <authorList>
            <person name="Haase E.M."/>
        </authorList>
    </citation>
    <scope>NUCLEOTIDE SEQUENCE [LARGE SCALE GENOMIC DNA]</scope>
    <source>
        <strain evidence="10 11">UC921A</strain>
    </source>
</reference>
<evidence type="ECO:0000256" key="5">
    <source>
        <dbReference type="ARBA" id="ARBA00022475"/>
    </source>
</evidence>
<dbReference type="EMBL" id="JYGT01000003">
    <property type="protein sequence ID" value="KJQ78329.1"/>
    <property type="molecule type" value="Genomic_DNA"/>
</dbReference>
<dbReference type="PANTHER" id="PTHR33514:SF13">
    <property type="entry name" value="PROTEIN ABCI12, CHLOROPLASTIC"/>
    <property type="match status" value="1"/>
</dbReference>
<comment type="subcellular location">
    <subcellularLocation>
        <location evidence="1 9">Cell membrane</location>
        <topology evidence="1 9">Multi-pass membrane protein</topology>
    </subcellularLocation>
</comment>
<evidence type="ECO:0000256" key="3">
    <source>
        <dbReference type="ARBA" id="ARBA00014042"/>
    </source>
</evidence>
<evidence type="ECO:0000256" key="6">
    <source>
        <dbReference type="ARBA" id="ARBA00022692"/>
    </source>
</evidence>
<dbReference type="OrthoDB" id="8075495at2"/>
<dbReference type="GO" id="GO:0022857">
    <property type="term" value="F:transmembrane transporter activity"/>
    <property type="evidence" value="ECO:0007669"/>
    <property type="project" value="UniProtKB-UniRule"/>
</dbReference>
<dbReference type="Pfam" id="PF02361">
    <property type="entry name" value="CbiQ"/>
    <property type="match status" value="1"/>
</dbReference>
<evidence type="ECO:0000256" key="2">
    <source>
        <dbReference type="ARBA" id="ARBA00005660"/>
    </source>
</evidence>
<evidence type="ECO:0000256" key="8">
    <source>
        <dbReference type="ARBA" id="ARBA00023136"/>
    </source>
</evidence>
<feature type="transmembrane region" description="Helical" evidence="9">
    <location>
        <begin position="246"/>
        <end position="262"/>
    </location>
</feature>
<dbReference type="CDD" id="cd16914">
    <property type="entry name" value="EcfT"/>
    <property type="match status" value="1"/>
</dbReference>
<feature type="transmembrane region" description="Helical" evidence="9">
    <location>
        <begin position="108"/>
        <end position="128"/>
    </location>
</feature>
<evidence type="ECO:0000256" key="1">
    <source>
        <dbReference type="ARBA" id="ARBA00004651"/>
    </source>
</evidence>
<feature type="transmembrane region" description="Helical" evidence="9">
    <location>
        <begin position="21"/>
        <end position="39"/>
    </location>
</feature>
<comment type="subunit">
    <text evidence="9">Forms a stable energy-coupling factor (ECF) transporter complex composed of 2 membrane-embedded substrate-binding proteins (S component), 2 ATP-binding proteins (A component) and 2 transmembrane proteins (T component).</text>
</comment>
<dbReference type="InterPro" id="IPR003339">
    <property type="entry name" value="ABC/ECF_trnsptr_transmembrane"/>
</dbReference>
<feature type="transmembrane region" description="Helical" evidence="9">
    <location>
        <begin position="72"/>
        <end position="88"/>
    </location>
</feature>
<comment type="similarity">
    <text evidence="2 9">Belongs to the energy-coupling factor EcfT family.</text>
</comment>
<keyword evidence="7 9" id="KW-1133">Transmembrane helix</keyword>
<organism evidence="10 11">
    <name type="scientific">Streptococcus infantis</name>
    <dbReference type="NCBI Taxonomy" id="68892"/>
    <lineage>
        <taxon>Bacteria</taxon>
        <taxon>Bacillati</taxon>
        <taxon>Bacillota</taxon>
        <taxon>Bacilli</taxon>
        <taxon>Lactobacillales</taxon>
        <taxon>Streptococcaceae</taxon>
        <taxon>Streptococcus</taxon>
    </lineage>
</organism>
<evidence type="ECO:0000313" key="10">
    <source>
        <dbReference type="EMBL" id="KJQ78329.1"/>
    </source>
</evidence>
<dbReference type="HAMAP" id="MF_01461">
    <property type="entry name" value="EcfT"/>
    <property type="match status" value="1"/>
</dbReference>
<keyword evidence="5 9" id="KW-1003">Cell membrane</keyword>
<name>A0A0F2E7D7_9STRE</name>
<dbReference type="PATRIC" id="fig|28037.216.peg.159"/>
<dbReference type="GO" id="GO:0005886">
    <property type="term" value="C:plasma membrane"/>
    <property type="evidence" value="ECO:0007669"/>
    <property type="project" value="UniProtKB-SubCell"/>
</dbReference>
<dbReference type="PANTHER" id="PTHR33514">
    <property type="entry name" value="PROTEIN ABCI12, CHLOROPLASTIC"/>
    <property type="match status" value="1"/>
</dbReference>
<sequence>MDNMILGRYIPGNSIVHRLDPRSKLVAMILLILIVFWANNPITNLILFVATGIFVALSEVPLSFFIKGLRSMFFLIAFTTLFQLFFISDGDVLFEIGFIKITSHGIEQAGIIFCRFVLIIFFSTLLTLTTMPLSLATAVESLLGPLKRLKVPVHEIGLMLSMSLRFVPTLMDDTIRIMNAQKARGVDFGEGNVIQKVKAMIPILIPLFATSLKRADSLATAMEARGYQGGNGRSQYRQLKWMNKDSVALLLICVLGGILFLLKS</sequence>
<dbReference type="Proteomes" id="UP000033489">
    <property type="component" value="Unassembled WGS sequence"/>
</dbReference>
<protein>
    <recommendedName>
        <fullName evidence="3 9">Energy-coupling factor transporter transmembrane protein EcfT</fullName>
        <shortName evidence="9">ECF transporter T component EcfT</shortName>
    </recommendedName>
</protein>
<evidence type="ECO:0000256" key="4">
    <source>
        <dbReference type="ARBA" id="ARBA00022448"/>
    </source>
</evidence>
<keyword evidence="8 9" id="KW-0472">Membrane</keyword>
<evidence type="ECO:0000313" key="11">
    <source>
        <dbReference type="Proteomes" id="UP000033489"/>
    </source>
</evidence>
<evidence type="ECO:0000256" key="9">
    <source>
        <dbReference type="HAMAP-Rule" id="MF_01461"/>
    </source>
</evidence>
<dbReference type="RefSeq" id="WP_045613286.1">
    <property type="nucleotide sequence ID" value="NZ_JASHGR010000006.1"/>
</dbReference>
<proteinExistence type="inferred from homology"/>
<dbReference type="AlphaFoldDB" id="A0A0F2E7D7"/>
<keyword evidence="4 9" id="KW-0813">Transport</keyword>
<keyword evidence="6 9" id="KW-0812">Transmembrane</keyword>